<keyword evidence="1" id="KW-0472">Membrane</keyword>
<dbReference type="AlphaFoldDB" id="A0A1N7UDV6"/>
<accession>A0A1N7UDV6</accession>
<protein>
    <submittedName>
        <fullName evidence="2">Uncharacterized protein</fullName>
    </submittedName>
</protein>
<feature type="transmembrane region" description="Helical" evidence="1">
    <location>
        <begin position="6"/>
        <end position="31"/>
    </location>
</feature>
<dbReference type="Proteomes" id="UP000027308">
    <property type="component" value="Chromosome"/>
</dbReference>
<dbReference type="OrthoDB" id="5918901at2"/>
<proteinExistence type="predicted"/>
<sequence length="183" mass="20448">MSVTEIFELLGAALLSIAGSGAIIMALSSWLGKVWASRILMTETHKLNKELEETKRSLDLIKENTLRFQNDKILTYRAVAEIVARLLASLDTHEDGRLVGEAAQARFDEFNEQRLRAYGYLAMLAPQPVMDAHDGLMDLLLQISQGKAAYEWAEVRDKSLKMLNAVRLDIGIDKDPIAYNGNL</sequence>
<name>A0A1N7UDV6_9PSED</name>
<evidence type="ECO:0000313" key="3">
    <source>
        <dbReference type="Proteomes" id="UP000027308"/>
    </source>
</evidence>
<organism evidence="2 3">
    <name type="scientific">Pseudomonas simiae</name>
    <dbReference type="NCBI Taxonomy" id="321846"/>
    <lineage>
        <taxon>Bacteria</taxon>
        <taxon>Pseudomonadati</taxon>
        <taxon>Pseudomonadota</taxon>
        <taxon>Gammaproteobacteria</taxon>
        <taxon>Pseudomonadales</taxon>
        <taxon>Pseudomonadaceae</taxon>
        <taxon>Pseudomonas</taxon>
    </lineage>
</organism>
<keyword evidence="1" id="KW-0812">Transmembrane</keyword>
<keyword evidence="1" id="KW-1133">Transmembrane helix</keyword>
<reference evidence="2 3" key="1">
    <citation type="submission" date="2014-05" db="EMBL/GenBank/DDBJ databases">
        <title>Pseudomonas simiae WCS417.</title>
        <authorList>
            <person name="Berendsen R.L."/>
        </authorList>
    </citation>
    <scope>NUCLEOTIDE SEQUENCE [LARGE SCALE GENOMIC DNA]</scope>
    <source>
        <strain evidence="2 3">WCS417</strain>
    </source>
</reference>
<evidence type="ECO:0000256" key="1">
    <source>
        <dbReference type="SAM" id="Phobius"/>
    </source>
</evidence>
<evidence type="ECO:0000313" key="2">
    <source>
        <dbReference type="EMBL" id="AIB36048.1"/>
    </source>
</evidence>
<dbReference type="EMBL" id="CP007637">
    <property type="protein sequence ID" value="AIB36048.1"/>
    <property type="molecule type" value="Genomic_DNA"/>
</dbReference>
<dbReference type="eggNOG" id="ENOG5033VAQ">
    <property type="taxonomic scope" value="Bacteria"/>
</dbReference>
<gene>
    <name evidence="2" type="ORF">PS417_10775</name>
</gene>